<keyword evidence="1" id="KW-0812">Transmembrane</keyword>
<organism evidence="2 3">
    <name type="scientific">Pedobacter cryoconitis</name>
    <dbReference type="NCBI Taxonomy" id="188932"/>
    <lineage>
        <taxon>Bacteria</taxon>
        <taxon>Pseudomonadati</taxon>
        <taxon>Bacteroidota</taxon>
        <taxon>Sphingobacteriia</taxon>
        <taxon>Sphingobacteriales</taxon>
        <taxon>Sphingobacteriaceae</taxon>
        <taxon>Pedobacter</taxon>
    </lineage>
</organism>
<comment type="caution">
    <text evidence="2">The sequence shown here is derived from an EMBL/GenBank/DDBJ whole genome shotgun (WGS) entry which is preliminary data.</text>
</comment>
<keyword evidence="1" id="KW-0472">Membrane</keyword>
<feature type="transmembrane region" description="Helical" evidence="1">
    <location>
        <begin position="27"/>
        <end position="46"/>
    </location>
</feature>
<feature type="transmembrane region" description="Helical" evidence="1">
    <location>
        <begin position="5"/>
        <end position="20"/>
    </location>
</feature>
<proteinExistence type="predicted"/>
<evidence type="ECO:0000313" key="2">
    <source>
        <dbReference type="EMBL" id="MBB6498978.1"/>
    </source>
</evidence>
<evidence type="ECO:0000256" key="1">
    <source>
        <dbReference type="SAM" id="Phobius"/>
    </source>
</evidence>
<evidence type="ECO:0000313" key="3">
    <source>
        <dbReference type="Proteomes" id="UP000521017"/>
    </source>
</evidence>
<dbReference type="RefSeq" id="WP_184623606.1">
    <property type="nucleotide sequence ID" value="NZ_JACHCC010000003.1"/>
</dbReference>
<dbReference type="AlphaFoldDB" id="A0A7X0MJ13"/>
<name>A0A7X0MJ13_9SPHI</name>
<protein>
    <submittedName>
        <fullName evidence="2">Uncharacterized protein</fullName>
    </submittedName>
</protein>
<dbReference type="EMBL" id="JACHCC010000003">
    <property type="protein sequence ID" value="MBB6498978.1"/>
    <property type="molecule type" value="Genomic_DNA"/>
</dbReference>
<keyword evidence="1" id="KW-1133">Transmembrane helix</keyword>
<gene>
    <name evidence="2" type="ORF">HDF25_001119</name>
</gene>
<dbReference type="Proteomes" id="UP000521017">
    <property type="component" value="Unassembled WGS sequence"/>
</dbReference>
<feature type="transmembrane region" description="Helical" evidence="1">
    <location>
        <begin position="52"/>
        <end position="71"/>
    </location>
</feature>
<sequence>MTTGFFTLFQLIILIGLFGGKNSKPNFLRIILIGVLQIIMGVLFQDGITNNYMYYIFGGGYIAYGIFLMFYNKKKELREL</sequence>
<reference evidence="2 3" key="1">
    <citation type="submission" date="2020-08" db="EMBL/GenBank/DDBJ databases">
        <title>Genomic Encyclopedia of Type Strains, Phase IV (KMG-V): Genome sequencing to study the core and pangenomes of soil and plant-associated prokaryotes.</title>
        <authorList>
            <person name="Whitman W."/>
        </authorList>
    </citation>
    <scope>NUCLEOTIDE SEQUENCE [LARGE SCALE GENOMIC DNA]</scope>
    <source>
        <strain evidence="2 3">M2T3</strain>
    </source>
</reference>
<accession>A0A7X0MJ13</accession>